<evidence type="ECO:0000313" key="2">
    <source>
        <dbReference type="Proteomes" id="UP000016568"/>
    </source>
</evidence>
<name>U2ZRK6_9SPHN</name>
<evidence type="ECO:0000313" key="1">
    <source>
        <dbReference type="EMBL" id="GAD47999.1"/>
    </source>
</evidence>
<reference evidence="1 2" key="1">
    <citation type="submission" date="2013-09" db="EMBL/GenBank/DDBJ databases">
        <title>Whole genome shotgun sequence of Novosphingobium tardaugens NBRC 16725.</title>
        <authorList>
            <person name="Isaki S."/>
            <person name="Hosoyama A."/>
            <person name="Tsuchikane K."/>
            <person name="Katsumata H."/>
            <person name="Ando Y."/>
            <person name="Yamazaki S."/>
            <person name="Fujita N."/>
        </authorList>
    </citation>
    <scope>NUCLEOTIDE SEQUENCE [LARGE SCALE GENOMIC DNA]</scope>
    <source>
        <strain evidence="1 2">NBRC 16725</strain>
    </source>
</reference>
<protein>
    <recommendedName>
        <fullName evidence="3">Lipoprotein</fullName>
    </recommendedName>
</protein>
<evidence type="ECO:0008006" key="3">
    <source>
        <dbReference type="Google" id="ProtNLM"/>
    </source>
</evidence>
<organism evidence="1 2">
    <name type="scientific">Caenibius tardaugens NBRC 16725</name>
    <dbReference type="NCBI Taxonomy" id="1219035"/>
    <lineage>
        <taxon>Bacteria</taxon>
        <taxon>Pseudomonadati</taxon>
        <taxon>Pseudomonadota</taxon>
        <taxon>Alphaproteobacteria</taxon>
        <taxon>Sphingomonadales</taxon>
        <taxon>Erythrobacteraceae</taxon>
        <taxon>Caenibius</taxon>
    </lineage>
</organism>
<comment type="caution">
    <text evidence="1">The sequence shown here is derived from an EMBL/GenBank/DDBJ whole genome shotgun (WGS) entry which is preliminary data.</text>
</comment>
<keyword evidence="2" id="KW-1185">Reference proteome</keyword>
<dbReference type="eggNOG" id="ENOG5031BZ9">
    <property type="taxonomic scope" value="Bacteria"/>
</dbReference>
<sequence>MAKGGYLAGLGGLLMLSACSSGDGYPLAATDAESLDCALNGASDFAADCAVERSRHGEVLLLTVRHPDGGFRRFEVLNDGHGLAVADGAVTARTTLSGETLELAVEADRYRFPVTLAKHDAQP</sequence>
<dbReference type="EMBL" id="BASZ01000002">
    <property type="protein sequence ID" value="GAD47999.1"/>
    <property type="molecule type" value="Genomic_DNA"/>
</dbReference>
<gene>
    <name evidence="1" type="ORF">NT2_02_00820</name>
</gene>
<proteinExistence type="predicted"/>
<dbReference type="AlphaFoldDB" id="U2ZRK6"/>
<dbReference type="Proteomes" id="UP000016568">
    <property type="component" value="Unassembled WGS sequence"/>
</dbReference>
<dbReference type="RefSeq" id="WP_021688906.1">
    <property type="nucleotide sequence ID" value="NZ_BASZ01000002.1"/>
</dbReference>
<accession>U2ZRK6</accession>
<dbReference type="PROSITE" id="PS51257">
    <property type="entry name" value="PROKAR_LIPOPROTEIN"/>
    <property type="match status" value="1"/>
</dbReference>